<feature type="compositionally biased region" description="Low complexity" evidence="1">
    <location>
        <begin position="108"/>
        <end position="120"/>
    </location>
</feature>
<protein>
    <submittedName>
        <fullName evidence="2">Uncharacterized protein</fullName>
    </submittedName>
</protein>
<evidence type="ECO:0000313" key="3">
    <source>
        <dbReference type="Proteomes" id="UP000800041"/>
    </source>
</evidence>
<feature type="region of interest" description="Disordered" evidence="1">
    <location>
        <begin position="108"/>
        <end position="131"/>
    </location>
</feature>
<dbReference type="AlphaFoldDB" id="A0A6G1HFI7"/>
<proteinExistence type="predicted"/>
<accession>A0A6G1HFI7</accession>
<evidence type="ECO:0000313" key="2">
    <source>
        <dbReference type="EMBL" id="KAF1991943.1"/>
    </source>
</evidence>
<dbReference type="Proteomes" id="UP000800041">
    <property type="component" value="Unassembled WGS sequence"/>
</dbReference>
<keyword evidence="3" id="KW-1185">Reference proteome</keyword>
<gene>
    <name evidence="2" type="ORF">K402DRAFT_74553</name>
</gene>
<sequence length="131" mass="14346">MDRRSSRRWSPAKLSLSSSRHLESHHVQGCATAGPAAGEEGNNRCNYCRDFSRLCALHMSGWPPVARDRRGNGRVGVLPLGVLAWGLRISRRRSAAFAALIIQSAEPIPHPSSSHPTLSPDGRRLPLVHLN</sequence>
<name>A0A6G1HFI7_9PEZI</name>
<reference evidence="2" key="1">
    <citation type="journal article" date="2020" name="Stud. Mycol.">
        <title>101 Dothideomycetes genomes: a test case for predicting lifestyles and emergence of pathogens.</title>
        <authorList>
            <person name="Haridas S."/>
            <person name="Albert R."/>
            <person name="Binder M."/>
            <person name="Bloem J."/>
            <person name="Labutti K."/>
            <person name="Salamov A."/>
            <person name="Andreopoulos B."/>
            <person name="Baker S."/>
            <person name="Barry K."/>
            <person name="Bills G."/>
            <person name="Bluhm B."/>
            <person name="Cannon C."/>
            <person name="Castanera R."/>
            <person name="Culley D."/>
            <person name="Daum C."/>
            <person name="Ezra D."/>
            <person name="Gonzalez J."/>
            <person name="Henrissat B."/>
            <person name="Kuo A."/>
            <person name="Liang C."/>
            <person name="Lipzen A."/>
            <person name="Lutzoni F."/>
            <person name="Magnuson J."/>
            <person name="Mondo S."/>
            <person name="Nolan M."/>
            <person name="Ohm R."/>
            <person name="Pangilinan J."/>
            <person name="Park H.-J."/>
            <person name="Ramirez L."/>
            <person name="Alfaro M."/>
            <person name="Sun H."/>
            <person name="Tritt A."/>
            <person name="Yoshinaga Y."/>
            <person name="Zwiers L.-H."/>
            <person name="Turgeon B."/>
            <person name="Goodwin S."/>
            <person name="Spatafora J."/>
            <person name="Crous P."/>
            <person name="Grigoriev I."/>
        </authorList>
    </citation>
    <scope>NUCLEOTIDE SEQUENCE</scope>
    <source>
        <strain evidence="2">CBS 113979</strain>
    </source>
</reference>
<evidence type="ECO:0000256" key="1">
    <source>
        <dbReference type="SAM" id="MobiDB-lite"/>
    </source>
</evidence>
<organism evidence="2 3">
    <name type="scientific">Aulographum hederae CBS 113979</name>
    <dbReference type="NCBI Taxonomy" id="1176131"/>
    <lineage>
        <taxon>Eukaryota</taxon>
        <taxon>Fungi</taxon>
        <taxon>Dikarya</taxon>
        <taxon>Ascomycota</taxon>
        <taxon>Pezizomycotina</taxon>
        <taxon>Dothideomycetes</taxon>
        <taxon>Pleosporomycetidae</taxon>
        <taxon>Aulographales</taxon>
        <taxon>Aulographaceae</taxon>
    </lineage>
</organism>
<dbReference type="EMBL" id="ML977138">
    <property type="protein sequence ID" value="KAF1991943.1"/>
    <property type="molecule type" value="Genomic_DNA"/>
</dbReference>